<feature type="transmembrane region" description="Helical" evidence="4">
    <location>
        <begin position="12"/>
        <end position="29"/>
    </location>
</feature>
<dbReference type="EMBL" id="JBHLZY010000027">
    <property type="protein sequence ID" value="MFB9770683.1"/>
    <property type="molecule type" value="Genomic_DNA"/>
</dbReference>
<reference evidence="5 6" key="1">
    <citation type="submission" date="2024-09" db="EMBL/GenBank/DDBJ databases">
        <authorList>
            <person name="Sun Q."/>
            <person name="Mori K."/>
        </authorList>
    </citation>
    <scope>NUCLEOTIDE SEQUENCE [LARGE SCALE GENOMIC DNA]</scope>
    <source>
        <strain evidence="5 6">TBRC 4576</strain>
    </source>
</reference>
<dbReference type="SUPFAM" id="SSF63817">
    <property type="entry name" value="Sortase"/>
    <property type="match status" value="1"/>
</dbReference>
<dbReference type="Gene3D" id="2.40.260.10">
    <property type="entry name" value="Sortase"/>
    <property type="match status" value="1"/>
</dbReference>
<accession>A0ABV5WYC6</accession>
<proteinExistence type="predicted"/>
<dbReference type="InterPro" id="IPR042007">
    <property type="entry name" value="Sortase_A"/>
</dbReference>
<keyword evidence="2" id="KW-0378">Hydrolase</keyword>
<keyword evidence="1" id="KW-0645">Protease</keyword>
<keyword evidence="4" id="KW-0812">Transmembrane</keyword>
<protein>
    <submittedName>
        <fullName evidence="5">Class A sortase</fullName>
    </submittedName>
</protein>
<dbReference type="NCBIfam" id="TIGR01076">
    <property type="entry name" value="sortase_fam"/>
    <property type="match status" value="1"/>
</dbReference>
<dbReference type="CDD" id="cd06165">
    <property type="entry name" value="Sortase_A"/>
    <property type="match status" value="1"/>
</dbReference>
<keyword evidence="4" id="KW-1133">Transmembrane helix</keyword>
<dbReference type="Proteomes" id="UP001589691">
    <property type="component" value="Unassembled WGS sequence"/>
</dbReference>
<name>A0ABV5WYC6_9LACO</name>
<evidence type="ECO:0000256" key="2">
    <source>
        <dbReference type="ARBA" id="ARBA00022801"/>
    </source>
</evidence>
<gene>
    <name evidence="5" type="ORF">ACFFLI_12480</name>
</gene>
<keyword evidence="6" id="KW-1185">Reference proteome</keyword>
<keyword evidence="4" id="KW-0472">Membrane</keyword>
<evidence type="ECO:0000256" key="1">
    <source>
        <dbReference type="ARBA" id="ARBA00022670"/>
    </source>
</evidence>
<evidence type="ECO:0000256" key="3">
    <source>
        <dbReference type="ARBA" id="ARBA00022807"/>
    </source>
</evidence>
<evidence type="ECO:0000313" key="5">
    <source>
        <dbReference type="EMBL" id="MFB9770683.1"/>
    </source>
</evidence>
<comment type="caution">
    <text evidence="5">The sequence shown here is derived from an EMBL/GenBank/DDBJ whole genome shotgun (WGS) entry which is preliminary data.</text>
</comment>
<dbReference type="InterPro" id="IPR023365">
    <property type="entry name" value="Sortase_dom-sf"/>
</dbReference>
<dbReference type="RefSeq" id="WP_137643506.1">
    <property type="nucleotide sequence ID" value="NZ_BJEA01000019.1"/>
</dbReference>
<sequence length="237" mass="26249">MQKKKHSGLKWLGRGVFVILVAISLVLIFNEQIKSWMVSSYAPTVSKTTVKKNKQKKTRQADYDFSKVKSLDFQTVAKARIDKQAVNVVGSIAIPSIDLYLPIGRGVSNATLALSAGTMKADQQLGTGNYALAGHHMVKHGALFSPLYYRSEVGQMIYLTDATTIYAYKTTTRQFIKATDVQVINDVAGKRLVTLITCDKTGAGRLMIQGTYVQKWAFNRAPATVQKAFSSHFNNKY</sequence>
<dbReference type="Pfam" id="PF04203">
    <property type="entry name" value="Sortase"/>
    <property type="match status" value="1"/>
</dbReference>
<organism evidence="5 6">
    <name type="scientific">Lactiplantibacillus modestisalitolerans</name>
    <dbReference type="NCBI Taxonomy" id="1457219"/>
    <lineage>
        <taxon>Bacteria</taxon>
        <taxon>Bacillati</taxon>
        <taxon>Bacillota</taxon>
        <taxon>Bacilli</taxon>
        <taxon>Lactobacillales</taxon>
        <taxon>Lactobacillaceae</taxon>
        <taxon>Lactiplantibacillus</taxon>
    </lineage>
</organism>
<evidence type="ECO:0000256" key="4">
    <source>
        <dbReference type="SAM" id="Phobius"/>
    </source>
</evidence>
<evidence type="ECO:0000313" key="6">
    <source>
        <dbReference type="Proteomes" id="UP001589691"/>
    </source>
</evidence>
<dbReference type="InterPro" id="IPR005754">
    <property type="entry name" value="Sortase"/>
</dbReference>
<keyword evidence="3" id="KW-0788">Thiol protease</keyword>